<protein>
    <submittedName>
        <fullName evidence="1">Uncharacterized protein</fullName>
    </submittedName>
</protein>
<dbReference type="RefSeq" id="WP_202912694.1">
    <property type="nucleotide sequence ID" value="NZ_JADMDV010000004.1"/>
</dbReference>
<dbReference type="EMBL" id="JARQBJ010000001">
    <property type="protein sequence ID" value="MDT2809195.1"/>
    <property type="molecule type" value="Genomic_DNA"/>
</dbReference>
<sequence length="52" mass="5978">MIKKAIAAFPGWTINDVLDTDTLYLQKILFSTEKEQPKQEKAVPLADFIRQI</sequence>
<comment type="caution">
    <text evidence="1">The sequence shown here is derived from an EMBL/GenBank/DDBJ whole genome shotgun (WGS) entry which is preliminary data.</text>
</comment>
<evidence type="ECO:0000313" key="1">
    <source>
        <dbReference type="EMBL" id="MDT2809195.1"/>
    </source>
</evidence>
<name>A0AAW8TST6_9ENTE</name>
<dbReference type="AlphaFoldDB" id="A0AAW8TST6"/>
<accession>A0AAW8TST6</accession>
<dbReference type="Proteomes" id="UP001256711">
    <property type="component" value="Unassembled WGS sequence"/>
</dbReference>
<gene>
    <name evidence="1" type="ORF">P7H43_01645</name>
</gene>
<reference evidence="1" key="1">
    <citation type="submission" date="2023-03" db="EMBL/GenBank/DDBJ databases">
        <authorList>
            <person name="Shen W."/>
            <person name="Cai J."/>
        </authorList>
    </citation>
    <scope>NUCLEOTIDE SEQUENCE</scope>
    <source>
        <strain evidence="1">B226-2</strain>
    </source>
</reference>
<organism evidence="1 2">
    <name type="scientific">Enterococcus asini</name>
    <dbReference type="NCBI Taxonomy" id="57732"/>
    <lineage>
        <taxon>Bacteria</taxon>
        <taxon>Bacillati</taxon>
        <taxon>Bacillota</taxon>
        <taxon>Bacilli</taxon>
        <taxon>Lactobacillales</taxon>
        <taxon>Enterococcaceae</taxon>
        <taxon>Enterococcus</taxon>
    </lineage>
</organism>
<evidence type="ECO:0000313" key="2">
    <source>
        <dbReference type="Proteomes" id="UP001256711"/>
    </source>
</evidence>
<proteinExistence type="predicted"/>